<organism evidence="2 3">
    <name type="scientific">Campylobacter jejuni</name>
    <dbReference type="NCBI Taxonomy" id="197"/>
    <lineage>
        <taxon>Bacteria</taxon>
        <taxon>Pseudomonadati</taxon>
        <taxon>Campylobacterota</taxon>
        <taxon>Epsilonproteobacteria</taxon>
        <taxon>Campylobacterales</taxon>
        <taxon>Campylobacteraceae</taxon>
        <taxon>Campylobacter</taxon>
    </lineage>
</organism>
<comment type="caution">
    <text evidence="2">The sequence shown here is derived from an EMBL/GenBank/DDBJ whole genome shotgun (WGS) entry which is preliminary data.</text>
</comment>
<evidence type="ECO:0000313" key="2">
    <source>
        <dbReference type="EMBL" id="RTJ93206.1"/>
    </source>
</evidence>
<gene>
    <name evidence="1" type="ORF">AJY60_01300</name>
    <name evidence="2" type="ORF">C3H42_09665</name>
</gene>
<reference evidence="1 4" key="1">
    <citation type="submission" date="2016-09" db="EMBL/GenBank/DDBJ databases">
        <title>Campylobacter from American crows.</title>
        <authorList>
            <person name="Weis A.M."/>
            <person name="Weimer B.C."/>
            <person name="Townsend A.K."/>
            <person name="Taff C."/>
        </authorList>
    </citation>
    <scope>NUCLEOTIDE SEQUENCE [LARGE SCALE GENOMIC DNA]</scope>
    <source>
        <strain evidence="1 4">BCW_3791</strain>
    </source>
</reference>
<evidence type="ECO:0000313" key="1">
    <source>
        <dbReference type="EMBL" id="OEV49879.1"/>
    </source>
</evidence>
<dbReference type="RefSeq" id="WP_052950221.1">
    <property type="nucleotide sequence ID" value="NZ_CAKJUK010000035.1"/>
</dbReference>
<dbReference type="AlphaFoldDB" id="A0A1E7NLC3"/>
<dbReference type="EMBL" id="MJVJ01000040">
    <property type="protein sequence ID" value="OEV49879.1"/>
    <property type="molecule type" value="Genomic_DNA"/>
</dbReference>
<dbReference type="Proteomes" id="UP000865560">
    <property type="component" value="Unassembled WGS sequence"/>
</dbReference>
<dbReference type="Proteomes" id="UP000287237">
    <property type="component" value="Unassembled WGS sequence"/>
</dbReference>
<protein>
    <submittedName>
        <fullName evidence="2">Uncharacterized protein</fullName>
    </submittedName>
</protein>
<name>A0A1E7NLC3_CAMJU</name>
<evidence type="ECO:0000313" key="4">
    <source>
        <dbReference type="Proteomes" id="UP000865560"/>
    </source>
</evidence>
<sequence length="101" mass="11395">MNIETLDDETYAILLGVLICNIEVDIKSSLFQSGNFLKPYGDGGKSIAVGFGLDLKVNSLNTITCLYKNIFGDNWQISNEEKDILEKLRTMQLLQHKQLKN</sequence>
<proteinExistence type="predicted"/>
<evidence type="ECO:0000313" key="3">
    <source>
        <dbReference type="Proteomes" id="UP000287237"/>
    </source>
</evidence>
<dbReference type="EMBL" id="PRCK01000043">
    <property type="protein sequence ID" value="RTJ93206.1"/>
    <property type="molecule type" value="Genomic_DNA"/>
</dbReference>
<accession>A0A1E7NLC3</accession>
<reference evidence="2 3" key="2">
    <citation type="journal article" date="2019" name="Appl. Environ. Microbiol.">
        <title>Population genetics and characterization of Campylobacter jejuni isolates in western jackdaws and game birds in Finland.</title>
        <authorList>
            <person name="Kovanen S."/>
            <person name="Rossi M."/>
            <person name="Pohja-Mykra M."/>
            <person name="Nieminen T."/>
            <person name="Raunio-Saarnisto M."/>
            <person name="Sauvala M."/>
            <person name="Fredriksson-Ahomaa M."/>
            <person name="Hanninen M.L."/>
            <person name="Kivisto R."/>
        </authorList>
    </citation>
    <scope>NUCLEOTIDE SEQUENCE [LARGE SCALE GENOMIC DNA]</scope>
    <source>
        <strain evidence="2 3">CB296</strain>
    </source>
</reference>